<name>A0A239BVB3_9ACTN</name>
<evidence type="ECO:0000313" key="2">
    <source>
        <dbReference type="Proteomes" id="UP000198415"/>
    </source>
</evidence>
<dbReference type="Proteomes" id="UP000198415">
    <property type="component" value="Unassembled WGS sequence"/>
</dbReference>
<organism evidence="1 2">
    <name type="scientific">Actinoplanes regularis</name>
    <dbReference type="NCBI Taxonomy" id="52697"/>
    <lineage>
        <taxon>Bacteria</taxon>
        <taxon>Bacillati</taxon>
        <taxon>Actinomycetota</taxon>
        <taxon>Actinomycetes</taxon>
        <taxon>Micromonosporales</taxon>
        <taxon>Micromonosporaceae</taxon>
        <taxon>Actinoplanes</taxon>
    </lineage>
</organism>
<reference evidence="1 2" key="1">
    <citation type="submission" date="2017-06" db="EMBL/GenBank/DDBJ databases">
        <authorList>
            <person name="Kim H.J."/>
            <person name="Triplett B.A."/>
        </authorList>
    </citation>
    <scope>NUCLEOTIDE SEQUENCE [LARGE SCALE GENOMIC DNA]</scope>
    <source>
        <strain evidence="1 2">DSM 43151</strain>
    </source>
</reference>
<dbReference type="OrthoDB" id="3542456at2"/>
<protein>
    <submittedName>
        <fullName evidence="1">Uncharacterized protein</fullName>
    </submittedName>
</protein>
<evidence type="ECO:0000313" key="1">
    <source>
        <dbReference type="EMBL" id="SNS11866.1"/>
    </source>
</evidence>
<dbReference type="RefSeq" id="WP_089295702.1">
    <property type="nucleotide sequence ID" value="NZ_BOMU01000062.1"/>
</dbReference>
<gene>
    <name evidence="1" type="ORF">SAMN06264365_110155</name>
</gene>
<keyword evidence="2" id="KW-1185">Reference proteome</keyword>
<proteinExistence type="predicted"/>
<dbReference type="EMBL" id="FZNR01000010">
    <property type="protein sequence ID" value="SNS11866.1"/>
    <property type="molecule type" value="Genomic_DNA"/>
</dbReference>
<dbReference type="AlphaFoldDB" id="A0A239BVB3"/>
<sequence length="222" mass="23725">MAAADPLVLLTAVFLLLRGRAGTKRDGRDGVCADTFTLSAALVMLHWRHTALTAKVDRGMQQEDLVRAATAAVAFGVMLAGHYIGDHWVQTDGQAHGKGLDNAGCDRSVALWHCAKHVASWTLTTSVFLLAAGWWLRLPFQTGWLVAGITVNAVTHFVADLRTPLIRLGRLLGRGGYLDHVRVVRPSGPASSGPGTALFELDQAWHIGWLAVSALLIAGPPA</sequence>
<accession>A0A239BVB3</accession>